<organism evidence="6 8">
    <name type="scientific">Perkinsus olseni</name>
    <name type="common">Perkinsus atlanticus</name>
    <dbReference type="NCBI Taxonomy" id="32597"/>
    <lineage>
        <taxon>Eukaryota</taxon>
        <taxon>Sar</taxon>
        <taxon>Alveolata</taxon>
        <taxon>Perkinsozoa</taxon>
        <taxon>Perkinsea</taxon>
        <taxon>Perkinsida</taxon>
        <taxon>Perkinsidae</taxon>
        <taxon>Perkinsus</taxon>
    </lineage>
</organism>
<evidence type="ECO:0000256" key="4">
    <source>
        <dbReference type="PROSITE-ProRule" id="PRU00175"/>
    </source>
</evidence>
<dbReference type="PANTHER" id="PTHR15710:SF243">
    <property type="entry name" value="E3 UBIQUITIN-PROTEIN LIGASE PRAJA-2 ISOFORM X1"/>
    <property type="match status" value="1"/>
</dbReference>
<sequence>MSVDHTHLAQLRKDLSSKSAIIPALNELSEMANDTASVEDSAFIEVCHRAFTVLNTRFSATAYWQAGLELFLNMQFTCGEAGVSLPECNEWATRALEESDEDAKARAKERMRALVRSKPGNPNTSQQQLLDLLGINLEDLRGAVAEAEDYGMDQGAPPASRDARNELRMVTLENEELCVMCQEEMKKGSKAKAGDTSSAASSSAKMPECGHLFHDRCIMEWLERHNTCPICRNDDLQTERKAYDDIAEKVRHNRAAEKSSGLYA</sequence>
<gene>
    <name evidence="7" type="ORF">FOL46_004775</name>
    <name evidence="6" type="ORF">FOZ61_003533</name>
</gene>
<dbReference type="EMBL" id="JABAHT010000021">
    <property type="protein sequence ID" value="KAF4669606.1"/>
    <property type="molecule type" value="Genomic_DNA"/>
</dbReference>
<name>A0A7J6MDX2_PEROL</name>
<comment type="caution">
    <text evidence="6">The sequence shown here is derived from an EMBL/GenBank/DDBJ whole genome shotgun (WGS) entry which is preliminary data.</text>
</comment>
<dbReference type="Proteomes" id="UP000572268">
    <property type="component" value="Unassembled WGS sequence"/>
</dbReference>
<evidence type="ECO:0000256" key="1">
    <source>
        <dbReference type="ARBA" id="ARBA00022723"/>
    </source>
</evidence>
<dbReference type="GO" id="GO:0016567">
    <property type="term" value="P:protein ubiquitination"/>
    <property type="evidence" value="ECO:0007669"/>
    <property type="project" value="TreeGrafter"/>
</dbReference>
<dbReference type="Proteomes" id="UP000570595">
    <property type="component" value="Unassembled WGS sequence"/>
</dbReference>
<evidence type="ECO:0000259" key="5">
    <source>
        <dbReference type="PROSITE" id="PS50089"/>
    </source>
</evidence>
<dbReference type="SUPFAM" id="SSF57850">
    <property type="entry name" value="RING/U-box"/>
    <property type="match status" value="1"/>
</dbReference>
<protein>
    <recommendedName>
        <fullName evidence="5">RING-type domain-containing protein</fullName>
    </recommendedName>
</protein>
<dbReference type="PROSITE" id="PS50089">
    <property type="entry name" value="ZF_RING_2"/>
    <property type="match status" value="1"/>
</dbReference>
<keyword evidence="1" id="KW-0479">Metal-binding</keyword>
<dbReference type="SMART" id="SM00184">
    <property type="entry name" value="RING"/>
    <property type="match status" value="1"/>
</dbReference>
<keyword evidence="2 4" id="KW-0863">Zinc-finger</keyword>
<evidence type="ECO:0000256" key="3">
    <source>
        <dbReference type="ARBA" id="ARBA00022833"/>
    </source>
</evidence>
<dbReference type="Gene3D" id="3.30.40.10">
    <property type="entry name" value="Zinc/RING finger domain, C3HC4 (zinc finger)"/>
    <property type="match status" value="1"/>
</dbReference>
<proteinExistence type="predicted"/>
<evidence type="ECO:0000313" key="6">
    <source>
        <dbReference type="EMBL" id="KAF4669606.1"/>
    </source>
</evidence>
<evidence type="ECO:0000256" key="2">
    <source>
        <dbReference type="ARBA" id="ARBA00022771"/>
    </source>
</evidence>
<dbReference type="InterPro" id="IPR013083">
    <property type="entry name" value="Znf_RING/FYVE/PHD"/>
</dbReference>
<dbReference type="InterPro" id="IPR001841">
    <property type="entry name" value="Znf_RING"/>
</dbReference>
<dbReference type="PANTHER" id="PTHR15710">
    <property type="entry name" value="E3 UBIQUITIN-PROTEIN LIGASE PRAJA"/>
    <property type="match status" value="1"/>
</dbReference>
<dbReference type="AlphaFoldDB" id="A0A7J6MDX2"/>
<dbReference type="GO" id="GO:0005737">
    <property type="term" value="C:cytoplasm"/>
    <property type="evidence" value="ECO:0007669"/>
    <property type="project" value="TreeGrafter"/>
</dbReference>
<evidence type="ECO:0000313" key="9">
    <source>
        <dbReference type="Proteomes" id="UP000572268"/>
    </source>
</evidence>
<keyword evidence="3" id="KW-0862">Zinc</keyword>
<evidence type="ECO:0000313" key="7">
    <source>
        <dbReference type="EMBL" id="KAF4674519.1"/>
    </source>
</evidence>
<dbReference type="GO" id="GO:0061630">
    <property type="term" value="F:ubiquitin protein ligase activity"/>
    <property type="evidence" value="ECO:0007669"/>
    <property type="project" value="TreeGrafter"/>
</dbReference>
<accession>A0A7J6MDX2</accession>
<evidence type="ECO:0000313" key="8">
    <source>
        <dbReference type="Proteomes" id="UP000570595"/>
    </source>
</evidence>
<dbReference type="Pfam" id="PF13639">
    <property type="entry name" value="zf-RING_2"/>
    <property type="match status" value="1"/>
</dbReference>
<dbReference type="GO" id="GO:0008270">
    <property type="term" value="F:zinc ion binding"/>
    <property type="evidence" value="ECO:0007669"/>
    <property type="project" value="UniProtKB-KW"/>
</dbReference>
<reference evidence="8 9" key="1">
    <citation type="submission" date="2020-04" db="EMBL/GenBank/DDBJ databases">
        <title>Perkinsus olseni comparative genomics.</title>
        <authorList>
            <person name="Bogema D.R."/>
        </authorList>
    </citation>
    <scope>NUCLEOTIDE SEQUENCE [LARGE SCALE GENOMIC DNA]</scope>
    <source>
        <strain evidence="6">ATCC PRA-179</strain>
        <strain evidence="7">ATCC PRA-31</strain>
    </source>
</reference>
<feature type="domain" description="RING-type" evidence="5">
    <location>
        <begin position="178"/>
        <end position="232"/>
    </location>
</feature>
<dbReference type="OrthoDB" id="421575at2759"/>
<dbReference type="EMBL" id="JABANN010000029">
    <property type="protein sequence ID" value="KAF4674519.1"/>
    <property type="molecule type" value="Genomic_DNA"/>
</dbReference>